<keyword evidence="6" id="KW-1185">Reference proteome</keyword>
<dbReference type="GO" id="GO:0006355">
    <property type="term" value="P:regulation of DNA-templated transcription"/>
    <property type="evidence" value="ECO:0007669"/>
    <property type="project" value="InterPro"/>
</dbReference>
<gene>
    <name evidence="5" type="ORF">FHX39_001114</name>
</gene>
<evidence type="ECO:0000313" key="5">
    <source>
        <dbReference type="EMBL" id="MBB3326170.1"/>
    </source>
</evidence>
<dbReference type="Pfam" id="PF03704">
    <property type="entry name" value="BTAD"/>
    <property type="match status" value="1"/>
</dbReference>
<name>A0A7W5JTZ5_9ACTN</name>
<feature type="DNA-binding region" description="OmpR/PhoB-type" evidence="3">
    <location>
        <begin position="1"/>
        <end position="98"/>
    </location>
</feature>
<dbReference type="Pfam" id="PF20703">
    <property type="entry name" value="nSTAND1"/>
    <property type="match status" value="1"/>
</dbReference>
<dbReference type="SMART" id="SM01043">
    <property type="entry name" value="BTAD"/>
    <property type="match status" value="1"/>
</dbReference>
<dbReference type="SMART" id="SM00862">
    <property type="entry name" value="Trans_reg_C"/>
    <property type="match status" value="1"/>
</dbReference>
<dbReference type="SUPFAM" id="SSF48452">
    <property type="entry name" value="TPR-like"/>
    <property type="match status" value="1"/>
</dbReference>
<dbReference type="InterPro" id="IPR011990">
    <property type="entry name" value="TPR-like_helical_dom_sf"/>
</dbReference>
<evidence type="ECO:0000256" key="1">
    <source>
        <dbReference type="ARBA" id="ARBA00005820"/>
    </source>
</evidence>
<proteinExistence type="inferred from homology"/>
<comment type="similarity">
    <text evidence="1">Belongs to the AfsR/DnrI/RedD regulatory family.</text>
</comment>
<sequence>MSDEAGGRVRVGLLGPLLVLRDGVDVTPAGVRLRALLCRLAVDAGRRVSHDELVDAVWPDGPPAEPTNALQSLVSRLRRALGDAAPVVQEPSGYRLVLAASDVDTDRLRTAVVRGDAAQAAGELGPAARAYAEALALGRGEPLVDAGPAAYAAAHVARWDALRLAAARGRAACALASGDPAAVVDDLVELVAAHPLDERLRLLLMRALAATGRSAEALAAYEDARRVLAEELGTDPGRELAALHLRLLRGEVPAGPEVAAARPAAPRSNLPGPRTSFVGREDDLDRVLGALDTSRLVTVVGSGGAGKTRLAVEAAARWLGSADGSAWLVELAPVTEPAGVADAALAALGLRDARVTDRADRAPQDATERLVNALRERRCLLVVDNCEHLVDAAAELVDRVLRDVGDLRVLVTSRMALTVDGEVLVPLAPLPLPPVDVDLGTAAAHPAVRLWLDRAAAVAPGFVLDAQTLGPVVEIVRRLDGLPLAIELAAARLGVLPVADVAQRLSDRFRLLTGGSRAGLPRHRTLRAVVGWSWDLLSPAERLLAERLAVFPAGTDVETAVAVCADDRLPADEVDALLLALVEKSLLRATEADGRLRLTMLETLREYGTEQLLGHGELDRARATHAAYFTALVERPEPVLRGPDQLGALDRLGRERENVAAALRYLVDAGEAAAAQRMCLALVWYWTLVDGGDEATTWLRAVVEASRGPGRSAPPEIAYAEAGLAVSEAFGAQNFALGGWTEARTLLGRLADRLVGVPAPFPGLAVLRATVASFAARPDLVERFVAEAEDDPDPWVRAAIQSTVASIAENSGDVDGMRRAAVAAYDGFRVLGDRWGLSSSLLVLAALAVFDSDLDAAEAAYAEALRHIVALGSAEDDLYLRIRLADLQARQGQVDRARATVTDFVADPGSPRMTVERELVAEAVLVGLDLQAGRADAALAGAGRLRQRLAERPLTAPLDGHLSSICLGTTATVEALAGDPTRAAADLASAYPTALGTHDMPIMATVGVAVAALALARAEPVEAATVLGAAARVRGADDPTEPTVLRLTTALRDRLGDAFDPAYAAGWTLGSAAAVARLDPQARRA</sequence>
<dbReference type="GO" id="GO:0003677">
    <property type="term" value="F:DNA binding"/>
    <property type="evidence" value="ECO:0007669"/>
    <property type="project" value="UniProtKB-UniRule"/>
</dbReference>
<dbReference type="InterPro" id="IPR036388">
    <property type="entry name" value="WH-like_DNA-bd_sf"/>
</dbReference>
<dbReference type="Gene3D" id="3.40.50.300">
    <property type="entry name" value="P-loop containing nucleotide triphosphate hydrolases"/>
    <property type="match status" value="1"/>
</dbReference>
<dbReference type="RefSeq" id="WP_183337162.1">
    <property type="nucleotide sequence ID" value="NZ_JACHZG010000001.1"/>
</dbReference>
<evidence type="ECO:0000256" key="2">
    <source>
        <dbReference type="ARBA" id="ARBA00023125"/>
    </source>
</evidence>
<dbReference type="InterPro" id="IPR049052">
    <property type="entry name" value="nSTAND1"/>
</dbReference>
<dbReference type="Gene3D" id="1.25.40.10">
    <property type="entry name" value="Tetratricopeptide repeat domain"/>
    <property type="match status" value="1"/>
</dbReference>
<dbReference type="SUPFAM" id="SSF46894">
    <property type="entry name" value="C-terminal effector domain of the bipartite response regulators"/>
    <property type="match status" value="1"/>
</dbReference>
<dbReference type="Pfam" id="PF00486">
    <property type="entry name" value="Trans_reg_C"/>
    <property type="match status" value="1"/>
</dbReference>
<dbReference type="PRINTS" id="PR00364">
    <property type="entry name" value="DISEASERSIST"/>
</dbReference>
<comment type="caution">
    <text evidence="5">The sequence shown here is derived from an EMBL/GenBank/DDBJ whole genome shotgun (WGS) entry which is preliminary data.</text>
</comment>
<evidence type="ECO:0000313" key="6">
    <source>
        <dbReference type="Proteomes" id="UP000565572"/>
    </source>
</evidence>
<evidence type="ECO:0000259" key="4">
    <source>
        <dbReference type="PROSITE" id="PS51755"/>
    </source>
</evidence>
<dbReference type="PANTHER" id="PTHR47691">
    <property type="entry name" value="REGULATOR-RELATED"/>
    <property type="match status" value="1"/>
</dbReference>
<dbReference type="PROSITE" id="PS51755">
    <property type="entry name" value="OMPR_PHOB"/>
    <property type="match status" value="1"/>
</dbReference>
<dbReference type="SUPFAM" id="SSF52540">
    <property type="entry name" value="P-loop containing nucleoside triphosphate hydrolases"/>
    <property type="match status" value="1"/>
</dbReference>
<protein>
    <submittedName>
        <fullName evidence="5">Putative ATPase/DNA-binding SARP family transcriptional activator</fullName>
    </submittedName>
</protein>
<feature type="domain" description="OmpR/PhoB-type" evidence="4">
    <location>
        <begin position="1"/>
        <end position="98"/>
    </location>
</feature>
<keyword evidence="2 3" id="KW-0238">DNA-binding</keyword>
<dbReference type="Gene3D" id="1.10.10.10">
    <property type="entry name" value="Winged helix-like DNA-binding domain superfamily/Winged helix DNA-binding domain"/>
    <property type="match status" value="1"/>
</dbReference>
<dbReference type="InterPro" id="IPR016032">
    <property type="entry name" value="Sig_transdc_resp-reg_C-effctor"/>
</dbReference>
<organism evidence="5 6">
    <name type="scientific">Microlunatus antarcticus</name>
    <dbReference type="NCBI Taxonomy" id="53388"/>
    <lineage>
        <taxon>Bacteria</taxon>
        <taxon>Bacillati</taxon>
        <taxon>Actinomycetota</taxon>
        <taxon>Actinomycetes</taxon>
        <taxon>Propionibacteriales</taxon>
        <taxon>Propionibacteriaceae</taxon>
        <taxon>Microlunatus</taxon>
    </lineage>
</organism>
<dbReference type="InterPro" id="IPR001867">
    <property type="entry name" value="OmpR/PhoB-type_DNA-bd"/>
</dbReference>
<accession>A0A7W5JTZ5</accession>
<dbReference type="GO" id="GO:0000160">
    <property type="term" value="P:phosphorelay signal transduction system"/>
    <property type="evidence" value="ECO:0007669"/>
    <property type="project" value="InterPro"/>
</dbReference>
<dbReference type="PANTHER" id="PTHR47691:SF3">
    <property type="entry name" value="HTH-TYPE TRANSCRIPTIONAL REGULATOR RV0890C-RELATED"/>
    <property type="match status" value="1"/>
</dbReference>
<dbReference type="InterPro" id="IPR005158">
    <property type="entry name" value="BTAD"/>
</dbReference>
<dbReference type="InterPro" id="IPR027417">
    <property type="entry name" value="P-loop_NTPase"/>
</dbReference>
<reference evidence="5 6" key="1">
    <citation type="submission" date="2020-08" db="EMBL/GenBank/DDBJ databases">
        <title>Sequencing the genomes of 1000 actinobacteria strains.</title>
        <authorList>
            <person name="Klenk H.-P."/>
        </authorList>
    </citation>
    <scope>NUCLEOTIDE SEQUENCE [LARGE SCALE GENOMIC DNA]</scope>
    <source>
        <strain evidence="5 6">DSM 11053</strain>
    </source>
</reference>
<dbReference type="EMBL" id="JACHZG010000001">
    <property type="protein sequence ID" value="MBB3326170.1"/>
    <property type="molecule type" value="Genomic_DNA"/>
</dbReference>
<dbReference type="Proteomes" id="UP000565572">
    <property type="component" value="Unassembled WGS sequence"/>
</dbReference>
<dbReference type="AlphaFoldDB" id="A0A7W5JTZ5"/>
<evidence type="ECO:0000256" key="3">
    <source>
        <dbReference type="PROSITE-ProRule" id="PRU01091"/>
    </source>
</evidence>